<organism evidence="1 2">
    <name type="scientific">Candidatus Vidania fulgoroideorum</name>
    <dbReference type="NCBI Taxonomy" id="881286"/>
    <lineage>
        <taxon>Bacteria</taxon>
        <taxon>Pseudomonadati</taxon>
        <taxon>Pseudomonadota</taxon>
        <taxon>Betaproteobacteria</taxon>
        <taxon>Candidatus Vidania</taxon>
    </lineage>
</organism>
<name>A0A974X756_9PROT</name>
<accession>A0A974X756</accession>
<protein>
    <submittedName>
        <fullName evidence="1">Uncharacterized protein</fullName>
    </submittedName>
</protein>
<dbReference type="Gene3D" id="1.10.150.170">
    <property type="entry name" value="Putative methyltransferase TM0872, insert domain"/>
    <property type="match status" value="1"/>
</dbReference>
<proteinExistence type="predicted"/>
<reference evidence="1" key="1">
    <citation type="submission" date="2021-02" db="EMBL/GenBank/DDBJ databases">
        <authorList>
            <person name="Franco D."/>
        </authorList>
    </citation>
    <scope>NUCLEOTIDE SEQUENCE</scope>
    <source>
        <strain evidence="1">DICMUL</strain>
    </source>
</reference>
<dbReference type="AlphaFoldDB" id="A0A974X756"/>
<sequence>MVFVNQIDLFISEIRRILVFTSGYYFDCTFGLGIISRYIYNFMVACDKLFIYEKNAIYCNSSVGVYGVNVFFYNVSNLRVLDLKLENCITFAVVDIGYCDSEILNKRSLLNFLSYSGSLSVAEALNFFSSSYLADILCTFGSCVLKTKLLARLCVLRASPVIYNTSFMVACGNDYYCFRKFIDIVSRYTSAELIGLRTLLLNLFSLLRKGAYVIFICFNSQETMVVDQFVRRHLFEISYFRTFSVSFRSNFTMSFMKVLKKKCL</sequence>
<dbReference type="InterPro" id="IPR029063">
    <property type="entry name" value="SAM-dependent_MTases_sf"/>
</dbReference>
<dbReference type="Gene3D" id="3.40.50.150">
    <property type="entry name" value="Vaccinia Virus protein VP39"/>
    <property type="match status" value="1"/>
</dbReference>
<evidence type="ECO:0000313" key="1">
    <source>
        <dbReference type="EMBL" id="QSW37811.1"/>
    </source>
</evidence>
<reference evidence="1" key="2">
    <citation type="submission" date="2021-03" db="EMBL/GenBank/DDBJ databases">
        <title>Alternative transmission patterns in independently acquired nutritional co-symbionts of Dictyopharidae planthoppers.</title>
        <authorList>
            <person name="Michalik A."/>
            <person name="Lukasik P."/>
        </authorList>
    </citation>
    <scope>NUCLEOTIDE SEQUENCE</scope>
    <source>
        <strain evidence="1">DICMUL</strain>
    </source>
</reference>
<dbReference type="InterPro" id="IPR023397">
    <property type="entry name" value="SAM-dep_MeTrfase_MraW_recog"/>
</dbReference>
<dbReference type="Proteomes" id="UP000663602">
    <property type="component" value="Chromosome"/>
</dbReference>
<dbReference type="GO" id="GO:0008168">
    <property type="term" value="F:methyltransferase activity"/>
    <property type="evidence" value="ECO:0007669"/>
    <property type="project" value="InterPro"/>
</dbReference>
<gene>
    <name evidence="1" type="ORF">JSR02_00665</name>
</gene>
<dbReference type="EMBL" id="CP071410">
    <property type="protein sequence ID" value="QSW37811.1"/>
    <property type="molecule type" value="Genomic_DNA"/>
</dbReference>
<dbReference type="SUPFAM" id="SSF53335">
    <property type="entry name" value="S-adenosyl-L-methionine-dependent methyltransferases"/>
    <property type="match status" value="1"/>
</dbReference>
<evidence type="ECO:0000313" key="2">
    <source>
        <dbReference type="Proteomes" id="UP000663602"/>
    </source>
</evidence>